<protein>
    <submittedName>
        <fullName evidence="1">Uncharacterized protein</fullName>
    </submittedName>
</protein>
<dbReference type="AlphaFoldDB" id="A0A162ED55"/>
<keyword evidence="2" id="KW-1185">Reference proteome</keyword>
<proteinExistence type="predicted"/>
<evidence type="ECO:0000313" key="2">
    <source>
        <dbReference type="Proteomes" id="UP000076858"/>
    </source>
</evidence>
<comment type="caution">
    <text evidence="1">The sequence shown here is derived from an EMBL/GenBank/DDBJ whole genome shotgun (WGS) entry which is preliminary data.</text>
</comment>
<organism evidence="1 2">
    <name type="scientific">Daphnia magna</name>
    <dbReference type="NCBI Taxonomy" id="35525"/>
    <lineage>
        <taxon>Eukaryota</taxon>
        <taxon>Metazoa</taxon>
        <taxon>Ecdysozoa</taxon>
        <taxon>Arthropoda</taxon>
        <taxon>Crustacea</taxon>
        <taxon>Branchiopoda</taxon>
        <taxon>Diplostraca</taxon>
        <taxon>Cladocera</taxon>
        <taxon>Anomopoda</taxon>
        <taxon>Daphniidae</taxon>
        <taxon>Daphnia</taxon>
    </lineage>
</organism>
<accession>A0A162ED55</accession>
<evidence type="ECO:0000313" key="1">
    <source>
        <dbReference type="EMBL" id="KZS09290.1"/>
    </source>
</evidence>
<reference evidence="1 2" key="1">
    <citation type="submission" date="2016-03" db="EMBL/GenBank/DDBJ databases">
        <title>EvidentialGene: Evidence-directed Construction of Genes on Genomes.</title>
        <authorList>
            <person name="Gilbert D.G."/>
            <person name="Choi J.-H."/>
            <person name="Mockaitis K."/>
            <person name="Colbourne J."/>
            <person name="Pfrender M."/>
        </authorList>
    </citation>
    <scope>NUCLEOTIDE SEQUENCE [LARGE SCALE GENOMIC DNA]</scope>
    <source>
        <strain evidence="1 2">Xinb3</strain>
        <tissue evidence="1">Complete organism</tissue>
    </source>
</reference>
<gene>
    <name evidence="1" type="ORF">APZ42_026529</name>
</gene>
<sequence length="65" mass="7573">MQCRASFEYRTLFAPRPPIQTLGFYSFRRRPLLVDNRPEIQLTCQGLKLAIGRSRQAGWIICFSP</sequence>
<dbReference type="Proteomes" id="UP000076858">
    <property type="component" value="Unassembled WGS sequence"/>
</dbReference>
<dbReference type="EMBL" id="LRGB01002077">
    <property type="protein sequence ID" value="KZS09290.1"/>
    <property type="molecule type" value="Genomic_DNA"/>
</dbReference>
<name>A0A162ED55_9CRUS</name>